<gene>
    <name evidence="1" type="ORF">HBA54_27160</name>
</gene>
<reference evidence="1" key="1">
    <citation type="submission" date="2020-03" db="EMBL/GenBank/DDBJ databases">
        <title>Genome of Pelagibius litoralis DSM 21314T.</title>
        <authorList>
            <person name="Wang G."/>
        </authorList>
    </citation>
    <scope>NUCLEOTIDE SEQUENCE</scope>
    <source>
        <strain evidence="1">DSM 21314</strain>
    </source>
</reference>
<keyword evidence="2" id="KW-1185">Reference proteome</keyword>
<organism evidence="1 2">
    <name type="scientific">Pelagibius litoralis</name>
    <dbReference type="NCBI Taxonomy" id="374515"/>
    <lineage>
        <taxon>Bacteria</taxon>
        <taxon>Pseudomonadati</taxon>
        <taxon>Pseudomonadota</taxon>
        <taxon>Alphaproteobacteria</taxon>
        <taxon>Rhodospirillales</taxon>
        <taxon>Rhodovibrionaceae</taxon>
        <taxon>Pelagibius</taxon>
    </lineage>
</organism>
<dbReference type="AlphaFoldDB" id="A0A967F3F2"/>
<dbReference type="InterPro" id="IPR045565">
    <property type="entry name" value="Phage_capsid_2"/>
</dbReference>
<dbReference type="Proteomes" id="UP000761264">
    <property type="component" value="Unassembled WGS sequence"/>
</dbReference>
<evidence type="ECO:0000313" key="1">
    <source>
        <dbReference type="EMBL" id="NIA72277.1"/>
    </source>
</evidence>
<evidence type="ECO:0000313" key="2">
    <source>
        <dbReference type="Proteomes" id="UP000761264"/>
    </source>
</evidence>
<dbReference type="RefSeq" id="WP_167231370.1">
    <property type="nucleotide sequence ID" value="NZ_JAAQPH010000038.1"/>
</dbReference>
<protein>
    <submittedName>
        <fullName evidence="1">Uncharacterized protein</fullName>
    </submittedName>
</protein>
<dbReference type="Pfam" id="PF19821">
    <property type="entry name" value="Phage_capsid_2"/>
    <property type="match status" value="1"/>
</dbReference>
<sequence length="279" mass="30447">MSTSIDLSFVKQFEREVHEAYQRQGSLLRATVRSKNNVKGASTTFQKVGKGVASTKARHGKITPMNVDHTPIECTLQDFFAGDYIDKLDEAKVNHDERMVIANAGAWGLGRKTDELLITAADASTTFVGDFTGAITRVLLVGAVEALDDNDVPDDGNRWGLLTPRQWSHALTVSEFASADFVGDDLPFMQRNRTRSWLGVNWMRHTGLPGKSTTTGTCFAYHKNALGHASGMDVTSDITWQGDRAAHFVNNMMSQGACLIDAEGVVEIRVNDTLAIPGS</sequence>
<accession>A0A967F3F2</accession>
<dbReference type="EMBL" id="JAAQPH010000038">
    <property type="protein sequence ID" value="NIA72277.1"/>
    <property type="molecule type" value="Genomic_DNA"/>
</dbReference>
<name>A0A967F3F2_9PROT</name>
<proteinExistence type="predicted"/>
<comment type="caution">
    <text evidence="1">The sequence shown here is derived from an EMBL/GenBank/DDBJ whole genome shotgun (WGS) entry which is preliminary data.</text>
</comment>